<feature type="transmembrane region" description="Helical" evidence="7">
    <location>
        <begin position="331"/>
        <end position="352"/>
    </location>
</feature>
<feature type="transmembrane region" description="Helical" evidence="7">
    <location>
        <begin position="265"/>
        <end position="283"/>
    </location>
</feature>
<feature type="transmembrane region" description="Helical" evidence="7">
    <location>
        <begin position="403"/>
        <end position="422"/>
    </location>
</feature>
<feature type="transmembrane region" description="Helical" evidence="7">
    <location>
        <begin position="303"/>
        <end position="324"/>
    </location>
</feature>
<feature type="transmembrane region" description="Helical" evidence="7">
    <location>
        <begin position="103"/>
        <end position="124"/>
    </location>
</feature>
<evidence type="ECO:0000259" key="8">
    <source>
        <dbReference type="PROSITE" id="PS50850"/>
    </source>
</evidence>
<evidence type="ECO:0000256" key="1">
    <source>
        <dbReference type="ARBA" id="ARBA00004651"/>
    </source>
</evidence>
<feature type="transmembrane region" description="Helical" evidence="7">
    <location>
        <begin position="223"/>
        <end position="245"/>
    </location>
</feature>
<sequence length="501" mass="51525">MENGTSKRRWALLATVGAGLLLITLDNSILYTALPTLTAELGASGSTALWIINAYPVMMAGLLLGAGTLGDRVGHRRMFVVGLSVFGIASLAAAFAPSPELLIAARALLAVGAASMMPATLALIRLSFDDERERNLAIAIWGSLSVVGAALGPILGGTLLQHFWWGSVFLINVPVVIAALIATAIVAPHDDADPSKRWDLVSSLQAMVGLVGAVLFIKELAHVPQNWVTIAVAAVAAAVGFSLFVRRQRKLDEPMLEFSIFRNKAFSGGVIAAAFAMFTIAGAQLVTTQRFQLVEGFSPLEAGLLVATIALGSLPSALIGGAFLHLLGLRLLISGGLGVGALGVATTVAAVATGAFPLLVIGFVVTGLGLGGAFSVASAAIMGNAHPRKAGMAASVEEVSYEFGSLSAVALLGSLLTFVYSATVKLPPGSPDAARESLSDALAHAGGDKELIAAANAAFDTSYLVTMVVLGVMLVLGALVTNRLLRAYGRGTEAMEHAENH</sequence>
<dbReference type="PROSITE" id="PS50850">
    <property type="entry name" value="MFS"/>
    <property type="match status" value="1"/>
</dbReference>
<keyword evidence="3" id="KW-1003">Cell membrane</keyword>
<dbReference type="OrthoDB" id="9781469at2"/>
<dbReference type="EMBL" id="RFFI01000009">
    <property type="protein sequence ID" value="RMI13819.1"/>
    <property type="molecule type" value="Genomic_DNA"/>
</dbReference>
<feature type="transmembrane region" description="Helical" evidence="7">
    <location>
        <begin position="136"/>
        <end position="156"/>
    </location>
</feature>
<dbReference type="Proteomes" id="UP000269289">
    <property type="component" value="Unassembled WGS sequence"/>
</dbReference>
<gene>
    <name evidence="9" type="ORF">EBM89_03000</name>
</gene>
<keyword evidence="6 7" id="KW-0472">Membrane</keyword>
<feature type="domain" description="Major facilitator superfamily (MFS) profile" evidence="8">
    <location>
        <begin position="12"/>
        <end position="489"/>
    </location>
</feature>
<dbReference type="InterPro" id="IPR036259">
    <property type="entry name" value="MFS_trans_sf"/>
</dbReference>
<dbReference type="GO" id="GO:0022857">
    <property type="term" value="F:transmembrane transporter activity"/>
    <property type="evidence" value="ECO:0007669"/>
    <property type="project" value="InterPro"/>
</dbReference>
<feature type="transmembrane region" description="Helical" evidence="7">
    <location>
        <begin position="12"/>
        <end position="34"/>
    </location>
</feature>
<keyword evidence="4 7" id="KW-0812">Transmembrane</keyword>
<protein>
    <submittedName>
        <fullName evidence="9">MFS transporter</fullName>
    </submittedName>
</protein>
<comment type="caution">
    <text evidence="9">The sequence shown here is derived from an EMBL/GenBank/DDBJ whole genome shotgun (WGS) entry which is preliminary data.</text>
</comment>
<dbReference type="SUPFAM" id="SSF103473">
    <property type="entry name" value="MFS general substrate transporter"/>
    <property type="match status" value="1"/>
</dbReference>
<organism evidence="9 10">
    <name type="scientific">Cellulomonas triticagri</name>
    <dbReference type="NCBI Taxonomy" id="2483352"/>
    <lineage>
        <taxon>Bacteria</taxon>
        <taxon>Bacillati</taxon>
        <taxon>Actinomycetota</taxon>
        <taxon>Actinomycetes</taxon>
        <taxon>Micrococcales</taxon>
        <taxon>Cellulomonadaceae</taxon>
        <taxon>Cellulomonas</taxon>
    </lineage>
</organism>
<keyword evidence="10" id="KW-1185">Reference proteome</keyword>
<accession>A0A3M2JJG1</accession>
<proteinExistence type="predicted"/>
<keyword evidence="5 7" id="KW-1133">Transmembrane helix</keyword>
<dbReference type="PANTHER" id="PTHR42718:SF47">
    <property type="entry name" value="METHYL VIOLOGEN RESISTANCE PROTEIN SMVA"/>
    <property type="match status" value="1"/>
</dbReference>
<dbReference type="InterPro" id="IPR020846">
    <property type="entry name" value="MFS_dom"/>
</dbReference>
<feature type="transmembrane region" description="Helical" evidence="7">
    <location>
        <begin position="463"/>
        <end position="485"/>
    </location>
</feature>
<evidence type="ECO:0000256" key="5">
    <source>
        <dbReference type="ARBA" id="ARBA00022989"/>
    </source>
</evidence>
<feature type="transmembrane region" description="Helical" evidence="7">
    <location>
        <begin position="78"/>
        <end position="97"/>
    </location>
</feature>
<evidence type="ECO:0000313" key="9">
    <source>
        <dbReference type="EMBL" id="RMI13819.1"/>
    </source>
</evidence>
<evidence type="ECO:0000256" key="7">
    <source>
        <dbReference type="SAM" id="Phobius"/>
    </source>
</evidence>
<evidence type="ECO:0000256" key="3">
    <source>
        <dbReference type="ARBA" id="ARBA00022475"/>
    </source>
</evidence>
<evidence type="ECO:0000313" key="10">
    <source>
        <dbReference type="Proteomes" id="UP000269289"/>
    </source>
</evidence>
<keyword evidence="2" id="KW-0813">Transport</keyword>
<dbReference type="CDD" id="cd17321">
    <property type="entry name" value="MFS_MMR_MDR_like"/>
    <property type="match status" value="1"/>
</dbReference>
<dbReference type="GO" id="GO:0005886">
    <property type="term" value="C:plasma membrane"/>
    <property type="evidence" value="ECO:0007669"/>
    <property type="project" value="UniProtKB-SubCell"/>
</dbReference>
<reference evidence="9 10" key="1">
    <citation type="submission" date="2018-10" db="EMBL/GenBank/DDBJ databases">
        <title>Isolation, diversity and antifungal activity of actinobacteria from wheat.</title>
        <authorList>
            <person name="Han C."/>
        </authorList>
    </citation>
    <scope>NUCLEOTIDE SEQUENCE [LARGE SCALE GENOMIC DNA]</scope>
    <source>
        <strain evidence="9 10">NEAU-YY56</strain>
    </source>
</reference>
<dbReference type="AlphaFoldDB" id="A0A3M2JJG1"/>
<evidence type="ECO:0000256" key="4">
    <source>
        <dbReference type="ARBA" id="ARBA00022692"/>
    </source>
</evidence>
<dbReference type="Pfam" id="PF07690">
    <property type="entry name" value="MFS_1"/>
    <property type="match status" value="1"/>
</dbReference>
<dbReference type="InterPro" id="IPR011701">
    <property type="entry name" value="MFS"/>
</dbReference>
<evidence type="ECO:0000256" key="6">
    <source>
        <dbReference type="ARBA" id="ARBA00023136"/>
    </source>
</evidence>
<feature type="transmembrane region" description="Helical" evidence="7">
    <location>
        <begin position="162"/>
        <end position="186"/>
    </location>
</feature>
<feature type="transmembrane region" description="Helical" evidence="7">
    <location>
        <begin position="358"/>
        <end position="382"/>
    </location>
</feature>
<dbReference type="Gene3D" id="1.20.1250.20">
    <property type="entry name" value="MFS general substrate transporter like domains"/>
    <property type="match status" value="1"/>
</dbReference>
<comment type="subcellular location">
    <subcellularLocation>
        <location evidence="1">Cell membrane</location>
        <topology evidence="1">Multi-pass membrane protein</topology>
    </subcellularLocation>
</comment>
<dbReference type="Gene3D" id="1.20.1720.10">
    <property type="entry name" value="Multidrug resistance protein D"/>
    <property type="match status" value="1"/>
</dbReference>
<dbReference type="PANTHER" id="PTHR42718">
    <property type="entry name" value="MAJOR FACILITATOR SUPERFAMILY MULTIDRUG TRANSPORTER MFSC"/>
    <property type="match status" value="1"/>
</dbReference>
<evidence type="ECO:0000256" key="2">
    <source>
        <dbReference type="ARBA" id="ARBA00022448"/>
    </source>
</evidence>
<feature type="transmembrane region" description="Helical" evidence="7">
    <location>
        <begin position="46"/>
        <end position="66"/>
    </location>
</feature>
<feature type="transmembrane region" description="Helical" evidence="7">
    <location>
        <begin position="198"/>
        <end position="217"/>
    </location>
</feature>
<dbReference type="RefSeq" id="WP_122147977.1">
    <property type="nucleotide sequence ID" value="NZ_RFFI01000009.1"/>
</dbReference>
<name>A0A3M2JJG1_9CELL</name>